<organism evidence="1 2">
    <name type="scientific">Aquella oligotrophica</name>
    <dbReference type="NCBI Taxonomy" id="2067065"/>
    <lineage>
        <taxon>Bacteria</taxon>
        <taxon>Pseudomonadati</taxon>
        <taxon>Pseudomonadota</taxon>
        <taxon>Betaproteobacteria</taxon>
        <taxon>Neisseriales</taxon>
        <taxon>Neisseriaceae</taxon>
        <taxon>Aquella</taxon>
    </lineage>
</organism>
<protein>
    <submittedName>
        <fullName evidence="1">Uncharacterized protein</fullName>
    </submittedName>
</protein>
<dbReference type="Proteomes" id="UP000236655">
    <property type="component" value="Chromosome"/>
</dbReference>
<name>A0A2I7N6L6_9NEIS</name>
<keyword evidence="2" id="KW-1185">Reference proteome</keyword>
<evidence type="ECO:0000313" key="2">
    <source>
        <dbReference type="Proteomes" id="UP000236655"/>
    </source>
</evidence>
<reference evidence="2" key="1">
    <citation type="submission" date="2017-11" db="EMBL/GenBank/DDBJ databases">
        <authorList>
            <person name="Chan K.G."/>
            <person name="Lee L.S."/>
        </authorList>
    </citation>
    <scope>NUCLEOTIDE SEQUENCE [LARGE SCALE GENOMIC DNA]</scope>
    <source>
        <strain evidence="2">DSM 100970</strain>
    </source>
</reference>
<accession>A0A2I7N6L6</accession>
<proteinExistence type="predicted"/>
<sequence>MFDGIKRQLKFLDRMINSSRTPEEYLLNGGLYPAIIRSKDFLAKYQLKSVISAQLFDSSEGVYYHNDDLAIIFKIRITAGIANELSFLFEFGFPKNTYINYFFKHSYGNNYILLSIAVTTTGRSLKINKRVLLSIRDKIIAAFKERNLACEAVKPKMLLNFYNQVLSQQSSATYDRERFIFEQINDASNNDIDNSGVLTIAGILHNVFYTKQYPNVAASDGFKNPFITLLEDIRNTELNFYYAVNIVPGTKDESNYRFNTAFILLESDAGNNDKATTEFINYMRYKLDWYIYPNKGFSLPQFINSLPLQYTKVIDEHFADTSINQYYPLNKLLEILPVGEPDEPGTN</sequence>
<dbReference type="EMBL" id="CP024847">
    <property type="protein sequence ID" value="AUR52098.1"/>
    <property type="molecule type" value="Genomic_DNA"/>
</dbReference>
<evidence type="ECO:0000313" key="1">
    <source>
        <dbReference type="EMBL" id="AUR52098.1"/>
    </source>
</evidence>
<dbReference type="RefSeq" id="WP_102951394.1">
    <property type="nucleotide sequence ID" value="NZ_CP024847.1"/>
</dbReference>
<gene>
    <name evidence="1" type="ORF">CUN60_07215</name>
</gene>
<dbReference type="AlphaFoldDB" id="A0A2I7N6L6"/>
<dbReference type="KEGG" id="nba:CUN60_07215"/>